<evidence type="ECO:0000256" key="1">
    <source>
        <dbReference type="SAM" id="MobiDB-lite"/>
    </source>
</evidence>
<feature type="region of interest" description="Disordered" evidence="1">
    <location>
        <begin position="3389"/>
        <end position="3408"/>
    </location>
</feature>
<evidence type="ECO:0000313" key="2">
    <source>
        <dbReference type="EMBL" id="MFI9101786.1"/>
    </source>
</evidence>
<feature type="region of interest" description="Disordered" evidence="1">
    <location>
        <begin position="4597"/>
        <end position="4684"/>
    </location>
</feature>
<feature type="region of interest" description="Disordered" evidence="1">
    <location>
        <begin position="581"/>
        <end position="618"/>
    </location>
</feature>
<gene>
    <name evidence="2" type="ORF">ACIGXA_14805</name>
</gene>
<feature type="compositionally biased region" description="Low complexity" evidence="1">
    <location>
        <begin position="369"/>
        <end position="381"/>
    </location>
</feature>
<accession>A0ABW8C8Q7</accession>
<feature type="compositionally biased region" description="Basic and acidic residues" evidence="1">
    <location>
        <begin position="206"/>
        <end position="256"/>
    </location>
</feature>
<feature type="region of interest" description="Disordered" evidence="1">
    <location>
        <begin position="657"/>
        <end position="677"/>
    </location>
</feature>
<feature type="compositionally biased region" description="Basic and acidic residues" evidence="1">
    <location>
        <begin position="383"/>
        <end position="393"/>
    </location>
</feature>
<feature type="compositionally biased region" description="Low complexity" evidence="1">
    <location>
        <begin position="1772"/>
        <end position="1785"/>
    </location>
</feature>
<feature type="compositionally biased region" description="Polar residues" evidence="1">
    <location>
        <begin position="2112"/>
        <end position="2122"/>
    </location>
</feature>
<feature type="compositionally biased region" description="Basic and acidic residues" evidence="1">
    <location>
        <begin position="22"/>
        <end position="41"/>
    </location>
</feature>
<feature type="compositionally biased region" description="Pro residues" evidence="1">
    <location>
        <begin position="2126"/>
        <end position="2138"/>
    </location>
</feature>
<feature type="compositionally biased region" description="Basic and acidic residues" evidence="1">
    <location>
        <begin position="179"/>
        <end position="195"/>
    </location>
</feature>
<feature type="compositionally biased region" description="Low complexity" evidence="1">
    <location>
        <begin position="3391"/>
        <end position="3403"/>
    </location>
</feature>
<proteinExistence type="predicted"/>
<feature type="compositionally biased region" description="Low complexity" evidence="1">
    <location>
        <begin position="1280"/>
        <end position="1294"/>
    </location>
</feature>
<feature type="compositionally biased region" description="Low complexity" evidence="1">
    <location>
        <begin position="4106"/>
        <end position="4115"/>
    </location>
</feature>
<feature type="compositionally biased region" description="Basic and acidic residues" evidence="1">
    <location>
        <begin position="4650"/>
        <end position="4684"/>
    </location>
</feature>
<dbReference type="Pfam" id="PF08843">
    <property type="entry name" value="AbiEii"/>
    <property type="match status" value="1"/>
</dbReference>
<feature type="region of interest" description="Disordered" evidence="1">
    <location>
        <begin position="1920"/>
        <end position="2138"/>
    </location>
</feature>
<feature type="compositionally biased region" description="Low complexity" evidence="1">
    <location>
        <begin position="3208"/>
        <end position="3223"/>
    </location>
</feature>
<feature type="region of interest" description="Disordered" evidence="1">
    <location>
        <begin position="1"/>
        <end position="265"/>
    </location>
</feature>
<feature type="compositionally biased region" description="Pro residues" evidence="1">
    <location>
        <begin position="4967"/>
        <end position="4986"/>
    </location>
</feature>
<feature type="region of interest" description="Disordered" evidence="1">
    <location>
        <begin position="4262"/>
        <end position="4285"/>
    </location>
</feature>
<feature type="compositionally biased region" description="Gly residues" evidence="1">
    <location>
        <begin position="84"/>
        <end position="99"/>
    </location>
</feature>
<feature type="compositionally biased region" description="Low complexity" evidence="1">
    <location>
        <begin position="419"/>
        <end position="431"/>
    </location>
</feature>
<dbReference type="GO" id="GO:0016740">
    <property type="term" value="F:transferase activity"/>
    <property type="evidence" value="ECO:0007669"/>
    <property type="project" value="UniProtKB-KW"/>
</dbReference>
<feature type="region of interest" description="Disordered" evidence="1">
    <location>
        <begin position="4141"/>
        <end position="4164"/>
    </location>
</feature>
<sequence>MEVSGPPTDNTIKSKAAAEVAAVRDRDAQSRANAADERRFTLDPTHAPGSGEGARSVLKAAKSPRAGEMMTIADLKPDEPPTGGPIGRGEGGDGGGGTATRGKSSGSSTETAPADRPAESSGSSRTTEHDPSGTANENSADGHFAGKGEALGSGEHGDAAVGGKPGAGESGTAGAAAEARAKAYAETPEAKDRLQKRLNAAAQAKADADAKWQMSEDRRQQVAEENARADQQHQDKLARDESAWQKLVADQRDKSGGDSGKLGDITLSDARVRVNQRVNALLDSAARDYRGPSDFDAMDRHFVPLQREAEGTAWRELAGDLGIKVESLERRGLLATFPGHEPAAPVRPAASDVPSSSGRLTLDPPPRTAPVTVEPVETPAPHARPDSHPETHPEGGTAPTTRTSTSVSRFLAGDEESASRPPVASGPSAPAGTPDPHRVEAGGAGGRVTEQDLVHTSEVLAPATSTSSTSIREQRLAAGALLKVHDDLFPEAGSRNDSTVRALRELETFMRARYPAMDGFLTGGWLSALTHELLGLQPLEHATPQDLRAVVEAVAGAKEAEPVAWDRLFAALAPRRPEAVLPVEPTADPGSTAEPKPDVAAAPVPPVTTGRSHLPGKLLGQDEKTQVGIAFGKSRSKPPADAIVEDLTTYDWYWPRRKETEPDKGGTAPAKPAPVKLTKHTRDLSEISKAPLFLVALPKGAHEDFIAEDVAEAVGADPAVAALPADHQLLLLGSRELADSLEFPRAMAKATGRTVWINTASSTVTDQRIRVEAKKKAGAEHGFWIREVPPLPGQSVPAADTATGTMALPRIETMTVKKGEDGRWADTNVPGSVDDEDLFTQTAVFPWNKQSGGRFYYEESRERGFEITRRGFDATKPHFQYLPTNYTLPEPGAETPVELAPDLDSIALVPWDVTQPIYTVFTHATHLAAWMPTMEAAEEGKYQQKHVNVPGTSLGAALRRRPSLQRMPPRAQILLMACQAGARGVHGQVVAQQVADETQHVVWASTTTICLFNGRQDISIGIIRNEHGTTGRWVKFVPGGTSETELGSQAPPKVKPVESAKAKAKKVKNKAKVEDTPGVRRFAAEPVSTMTEPAAPVAPAVPAEPNMPAEPTVPTEPTAVSAASAASATADPGKVAAGGVGGRVTELKLRAIAETLTKDATSTEEKSSSKESAPSRKELLDAGALLKLHDDLYPEEGDLGLKVPALQQLETLAHTRYPVMKARLTGGWLSALTHELLVLQAHQHATPAEIRAVVDAVAAVDGPVLWDELSEKLASHRRPVATPDPVVVPDGPATSPDGPATVTESTATESDVTESDASEPAGVTPAPIAAPIPAPSVEPRKPHLSGSLTGADGTTVVGIAFGKTKGKPPAAAVVGDLTTYEWHWPRQKEAEPEKGGKAAAKPAPVKLTRHTRDLGEISKAPLFLVVLPKNAFDDFIAEELAEAVRADPTVVGLSADHQLLLLGPSRMAETLEFPRAIAKATGRTVWTSTVTSAVVKGRIRVEAEERADGEHGYWIREVPQESGDEPVTEGLSLPSVATMVVEKKDGRRVDTGTKGSIDDEDLDSQALVFPWNQQSSGRVFYSDSRTRSFERTRSGFDATSPHFQYLPLDYEKAEDSDYSGDMTPDIDSIALVPWDVTKPIYTVFTHATHLAAWMPTREAVEGDAPLVHKHLPGTSLGTLLSRRPSLRRLPPEGQILLCACQAGARGADGTVVAQQVADRTNHVVWASTTSIYIFHNRAEVPLSILRNEDGTRGRWVKFVPGGTPETEQGSYPPVKVQPPAVVAPEPKTKGQKKKEVKPRKSRVGETSTSVETGSETEQEAFEIPARTPSSAPFTTSSSAASTAAGSHSEEGAPADHADPAASQREKAAAAAEARIAAELNDPAARARAQVRVDEQRQAAERETKRRAWADAMEKARLDARREVAQQAERRAAEENARREQAQAALAAADPVGLYEPQGVPQEFASDHRFDLDPKSPRNRIPFPGHTPWETTPETAVGEASDTSPSAAASEAASVAASEAVSEGTEEPAEPDEAPRIPAQDKGKGRATDQGDALDGAGTDAVVEQPFPRYNRADFEPAGDAALGGPSGTSGVTPSADLAEPAENAGSVEAVEPTQSVEPTQPVEQLPAPPAPAPSLPAGPLPAGLARFGLTELKDVAQADLDAVLASIRRALPASLSHHADVDGLFHIALSEKGFKEIFEAARGDGWAVTVGAGPDAHEAVVKVELTNGTGQEGAEEGKVARTQGDSKTGAVDQSDKANERPELTIVQVPLTFGQGTDAALRTISPTVNVKGLISTVARESTANRAVQQSRASNSTGYWHPVAFDSAWQVTVRPAVGAGTSATLSGTPGGIVLKVPAHVVTAAARAEELIRAAETAAAGTGTGTTAVAGAPQPMRLPPLHVPEYVSTGDGRLLRDVLALLPPEFRVVGSGAYETLRDFLSRPNMEASFEQLVNDRLMSPTLEAATLLGASRAVVRVQARLDAPQLLGPTDDVSLDNGTNLGTENKTATGATHSVAVSVGATFGWLVKQFAGEKGSGSYDGVGASVNLAAGAKDTHTSTTTTGVNAEQTLGYSGTTHLYSGRITYHVTVALEGRNERTTVVPVDRGVRVRVPDPGSPLGVHPSVEYEGQGPARHLAADGLRAGTVLWADGSQEVMGAIAQRLRLTLELEGQQFKETANALRNLTTALSQSGLQGVFWGGDSLLLKVHTRRTPYPHPEYVQVMIRPHATGPAVFRGTSDSVEVTSSAKSSGKLEGKQAQTRSLEGGADLSVTFGLGTATPLRALVPKVAGRGTYEWEKTTTATTSVGRTQQAVGPKEAAVFLVPVEYEITIRHQSGALEPVPSVPAQVQVLVPIDLAPEGESPRPGAGTDVRRNAGSLTTVAHEQPTVPNGARTVELPGFHAVLRVNGVDPLSEGVRQVLLASATHEEPAAVARPTGSGRPYVRAMAYLAQVAAVLPLGPPVAGGYATIASQQVESAFNEDTVRANFQRILHDGYGTGPIFRYGRMADGMDQARLGGALSNPRIVGRGQVELKNTTTGGNAVKTAAKSGSSREVGLAFGFSVAVQRWTVTPGVGAKPYTAKSFRTSALDSGTGQESAVTYTGPGLLVSLDVTYLISGNSGSRNVVTDVLGGFAGPVVRKQLHVPGGVQVWIREQDAAPYFHLNPDGTPLTATATETASVTAAGTGRPSTAAVSTPPQATLDPPPYYRPLRTAAPTSATTTSSAAPSGYSLGDSDLGPVDPRPVVRQLREALGRLPDTWLTGSAAARTRARLEQQMMLLASPEGLGGLFDVLTGGGLSVHEYDDGPFGRYQLQVLVKAELSNPRYVAPEVAEGTTSAEITSNATIGQEDISESSRGAEASVGLTFSNSLQTKDFARAGGSGADAKYVRDRGLTATGSKTGKTGSTSKHGAAGTASWVHDVTWSVSVRRVQGWGRLPQLATLGVSQLAGRGGVWRHAPRFPVADGVRSTTPADDSVAHVGTVPATVPVPVPPPGDFILPANSRVLTYHLPPSVWAAVEGLLPAALTAPWTDHVLRSQLNSTALAAQLQRDPQAVYRIGGLADEPGVVSLLREIQVRTQLRNPRVVSSSETLTLAGKTEAAGGDKVKVTGSQGVNAGLQGTATFQVATITEVGNGPGGADTWTPSVALPPYKTDFTREATSEASAKKKGSSSSEGRTYLIQADASVSLTGLGNWWGRGGERNVVVPGGVFFRTDEQGARELGLLPPVPPVVDEPVVTPPVVPEPVVVPPVVQEAPAVNVPAVNVPAVNVPAARQQGVRPEDARAFHGPVATTDDSSDIIPLQDLAPRSSTSAPARPARSILPPAAFGPVPSGARSTLGVPAPPLLAPGEWADVRRFAEPALMVTERFDPELAGQAGTGPIGGPTLPGRYASRQRELLWLQGRETTITYDVRHFEVRPGEWVREFTLRLHFEPYQGTTLTDAGRTELWNAATAAVERYFNGRFRLPGGSQVHLHLELSGTAEGAHRTIQVRPGDGTSNQLVWFAQSSAGVLLHELLHFLGLPDEYADALMALRQESRTSRFADDQGVMGEAANAAAFAVLDRHLQRIEAVSQSGPVVRDLSYTRYRELLADDDRAPDRSAATVSPIEEGPVHSPSSAPSKAKPVGKFQAVIHRKDQGDWQGIVDRLRPPLPAESSTGANTGAGAGTGTGTVNKNPIPLTLSIDPQESADIVLDRLKEWIGGQLAPAGGPATAPTFTLRPDKIPARWKPGLHEVQLFVPAKDAPDVVQAAPEGKATVLVTFHVTVELPVEAGPSGATPAGEATSPAEPPEPSAEEKLAVGRLFSEVMRQTTESWEVEQSFFLSGGAAVKVMFGSPRPIADLDFRLGVRGRSPVGLLEDVNDRIRRHDRLTGSFAVDAKDKQAITGLVNGVEITVGPNRTVVYQVGTDIDGIPVPTVEDMVSDKAHALADRQGEKVYKDLFDLLWSVKDRADGGAELLGRLGELRGDAHAGREGIPAGPAAQVQLLNAFKWKLQTLTSGTKIGYLKDRWSTFGTEGEAKTLVDTLKPLLKALGVPATPDPTKHRLIVMAGNFTGDMFGVSAALLINPHLHVAVLSGGTVTDQVSTFLKESLGDEASRVHVITDGQPHELYRRATDRRDARSVPEPLPYEDAVPEIPAGLRNPRSQDPVGRATGQLADNWQEKKERARGKEKETGKESGKEAGKETEKGSRETIRDAWGMSSTEQDSVVEEFLREVGVPTSGKFVMVWTRFSGKKGGPHPQHDTSVTGVRDLIRELPSDTQMVLVGDKDRNEVKFAEMAAANGHVHDLTEFWSSEAWLTRFPGRGRTDQFRLFDYLHRMNPQAVQHLGFRSGNLEVYALLGHKVRYMEEEGNGQATRMTRLESIGYKRLEVSKPPSLTGQFIVMKEREKNGKGAETKLPWRLTGPKAVGQQWKTPGWKQLKKVELEKADLNDRTLRGFAPADLAKIIEELKRPAEPTPSRSSKPSQVVADPVHTPSQAPPRAPAPALVPAPEPEPAPALDPVAVPLIQNRALLRGRLQALDWITEDSLTGQGRRGAGRGQLRYGRGTVDATGLAEDHPVQALLDPSAGGSGKPPEVMSVTGMVWDGDGERSASTVRALLRDVARIARAGDVETVLVRTDPQTGEQLLEPLGFRPLDPARTLWQVSADHLQGALTAEPTDLIVDDCASDTR</sequence>
<feature type="compositionally biased region" description="Low complexity" evidence="1">
    <location>
        <begin position="1098"/>
        <end position="1135"/>
    </location>
</feature>
<feature type="region of interest" description="Disordered" evidence="1">
    <location>
        <begin position="4084"/>
        <end position="4115"/>
    </location>
</feature>
<feature type="region of interest" description="Disordered" evidence="1">
    <location>
        <begin position="2227"/>
        <end position="2258"/>
    </location>
</feature>
<comment type="caution">
    <text evidence="2">The sequence shown here is derived from an EMBL/GenBank/DDBJ whole genome shotgun (WGS) entry which is preliminary data.</text>
</comment>
<feature type="region of interest" description="Disordered" evidence="1">
    <location>
        <begin position="3179"/>
        <end position="3236"/>
    </location>
</feature>
<feature type="region of interest" description="Disordered" evidence="1">
    <location>
        <begin position="4942"/>
        <end position="4986"/>
    </location>
</feature>
<keyword evidence="2" id="KW-0808">Transferase</keyword>
<feature type="compositionally biased region" description="Low complexity" evidence="1">
    <location>
        <begin position="1998"/>
        <end position="2022"/>
    </location>
</feature>
<feature type="compositionally biased region" description="Low complexity" evidence="1">
    <location>
        <begin position="1868"/>
        <end position="1878"/>
    </location>
</feature>
<keyword evidence="3" id="KW-1185">Reference proteome</keyword>
<dbReference type="EMBL" id="JBITYG010000004">
    <property type="protein sequence ID" value="MFI9101786.1"/>
    <property type="molecule type" value="Genomic_DNA"/>
</dbReference>
<feature type="compositionally biased region" description="Basic and acidic residues" evidence="1">
    <location>
        <begin position="1890"/>
        <end position="1907"/>
    </location>
</feature>
<feature type="compositionally biased region" description="Basic residues" evidence="1">
    <location>
        <begin position="1789"/>
        <end position="1801"/>
    </location>
</feature>
<dbReference type="PANTHER" id="PTHR48125">
    <property type="entry name" value="LP07818P1"/>
    <property type="match status" value="1"/>
</dbReference>
<feature type="compositionally biased region" description="Basic and acidic residues" evidence="1">
    <location>
        <begin position="2032"/>
        <end position="2048"/>
    </location>
</feature>
<feature type="compositionally biased region" description="Low complexity" evidence="1">
    <location>
        <begin position="100"/>
        <end position="109"/>
    </location>
</feature>
<dbReference type="Proteomes" id="UP001614394">
    <property type="component" value="Unassembled WGS sequence"/>
</dbReference>
<dbReference type="RefSeq" id="WP_399648633.1">
    <property type="nucleotide sequence ID" value="NZ_JBITYG010000004.1"/>
</dbReference>
<name>A0ABW8C8Q7_9ACTN</name>
<feature type="compositionally biased region" description="Polar residues" evidence="1">
    <location>
        <begin position="398"/>
        <end position="408"/>
    </location>
</feature>
<dbReference type="InterPro" id="IPR014942">
    <property type="entry name" value="AbiEii"/>
</dbReference>
<feature type="compositionally biased region" description="Basic and acidic residues" evidence="1">
    <location>
        <begin position="1964"/>
        <end position="1975"/>
    </location>
</feature>
<feature type="compositionally biased region" description="Basic and acidic residues" evidence="1">
    <location>
        <begin position="1847"/>
        <end position="1867"/>
    </location>
</feature>
<feature type="compositionally biased region" description="Low complexity" evidence="1">
    <location>
        <begin position="4267"/>
        <end position="4277"/>
    </location>
</feature>
<feature type="region of interest" description="Disordered" evidence="1">
    <location>
        <begin position="1274"/>
        <end position="1349"/>
    </location>
</feature>
<feature type="compositionally biased region" description="Low complexity" evidence="1">
    <location>
        <begin position="1804"/>
        <end position="1813"/>
    </location>
</feature>
<feature type="compositionally biased region" description="Polar residues" evidence="1">
    <location>
        <begin position="3183"/>
        <end position="3194"/>
    </location>
</feature>
<feature type="compositionally biased region" description="Basic and acidic residues" evidence="1">
    <location>
        <begin position="1920"/>
        <end position="1940"/>
    </location>
</feature>
<evidence type="ECO:0000313" key="3">
    <source>
        <dbReference type="Proteomes" id="UP001614394"/>
    </source>
</evidence>
<feature type="region of interest" description="Disordered" evidence="1">
    <location>
        <begin position="338"/>
        <end position="444"/>
    </location>
</feature>
<feature type="compositionally biased region" description="Low complexity" evidence="1">
    <location>
        <begin position="1824"/>
        <end position="1844"/>
    </location>
</feature>
<feature type="compositionally biased region" description="Basic and acidic residues" evidence="1">
    <location>
        <begin position="4597"/>
        <end position="4612"/>
    </location>
</feature>
<protein>
    <submittedName>
        <fullName evidence="2">Nucleotidyl transferase AbiEii/AbiGii toxin family protein</fullName>
    </submittedName>
</protein>
<dbReference type="PANTHER" id="PTHR48125:SF10">
    <property type="entry name" value="OS12G0136300 PROTEIN"/>
    <property type="match status" value="1"/>
</dbReference>
<organism evidence="2 3">
    <name type="scientific">Streptomyces fildesensis</name>
    <dbReference type="NCBI Taxonomy" id="375757"/>
    <lineage>
        <taxon>Bacteria</taxon>
        <taxon>Bacillati</taxon>
        <taxon>Actinomycetota</taxon>
        <taxon>Actinomycetes</taxon>
        <taxon>Kitasatosporales</taxon>
        <taxon>Streptomycetaceae</taxon>
        <taxon>Streptomyces</taxon>
    </lineage>
</organism>
<feature type="region of interest" description="Disordered" evidence="1">
    <location>
        <begin position="1098"/>
        <end position="1139"/>
    </location>
</feature>
<feature type="region of interest" description="Disordered" evidence="1">
    <location>
        <begin position="1754"/>
        <end position="1907"/>
    </location>
</feature>
<reference evidence="2 3" key="1">
    <citation type="submission" date="2024-10" db="EMBL/GenBank/DDBJ databases">
        <title>The Natural Products Discovery Center: Release of the First 8490 Sequenced Strains for Exploring Actinobacteria Biosynthetic Diversity.</title>
        <authorList>
            <person name="Kalkreuter E."/>
            <person name="Kautsar S.A."/>
            <person name="Yang D."/>
            <person name="Bader C.D."/>
            <person name="Teijaro C.N."/>
            <person name="Fluegel L."/>
            <person name="Davis C.M."/>
            <person name="Simpson J.R."/>
            <person name="Lauterbach L."/>
            <person name="Steele A.D."/>
            <person name="Gui C."/>
            <person name="Meng S."/>
            <person name="Li G."/>
            <person name="Viehrig K."/>
            <person name="Ye F."/>
            <person name="Su P."/>
            <person name="Kiefer A.F."/>
            <person name="Nichols A."/>
            <person name="Cepeda A.J."/>
            <person name="Yan W."/>
            <person name="Fan B."/>
            <person name="Jiang Y."/>
            <person name="Adhikari A."/>
            <person name="Zheng C.-J."/>
            <person name="Schuster L."/>
            <person name="Cowan T.M."/>
            <person name="Smanski M.J."/>
            <person name="Chevrette M.G."/>
            <person name="De Carvalho L.P.S."/>
            <person name="Shen B."/>
        </authorList>
    </citation>
    <scope>NUCLEOTIDE SEQUENCE [LARGE SCALE GENOMIC DNA]</scope>
    <source>
        <strain evidence="2 3">NPDC053399</strain>
    </source>
</reference>